<dbReference type="PIRSF" id="PIRSF000303">
    <property type="entry name" value="Glutathion_perox"/>
    <property type="match status" value="1"/>
</dbReference>
<evidence type="ECO:0000256" key="3">
    <source>
        <dbReference type="ARBA" id="ARBA00023002"/>
    </source>
</evidence>
<dbReference type="Gene3D" id="3.40.30.10">
    <property type="entry name" value="Glutaredoxin"/>
    <property type="match status" value="1"/>
</dbReference>
<dbReference type="InterPro" id="IPR036249">
    <property type="entry name" value="Thioredoxin-like_sf"/>
</dbReference>
<dbReference type="PROSITE" id="PS00460">
    <property type="entry name" value="GLUTATHIONE_PEROXID_1"/>
    <property type="match status" value="1"/>
</dbReference>
<gene>
    <name evidence="5" type="primary">bsaA</name>
    <name evidence="5" type="ORF">GCM10010992_02410</name>
</gene>
<dbReference type="Proteomes" id="UP000620064">
    <property type="component" value="Unassembled WGS sequence"/>
</dbReference>
<dbReference type="PANTHER" id="PTHR11592:SF134">
    <property type="entry name" value="PHOSPHOLIPID HYDROPEROXIDE GLUTATHIONE PEROXIDASE"/>
    <property type="match status" value="1"/>
</dbReference>
<evidence type="ECO:0000313" key="5">
    <source>
        <dbReference type="EMBL" id="GGP01556.1"/>
    </source>
</evidence>
<reference evidence="6" key="1">
    <citation type="journal article" date="2019" name="Int. J. Syst. Evol. Microbiol.">
        <title>The Global Catalogue of Microorganisms (GCM) 10K type strain sequencing project: providing services to taxonomists for standard genome sequencing and annotation.</title>
        <authorList>
            <consortium name="The Broad Institute Genomics Platform"/>
            <consortium name="The Broad Institute Genome Sequencing Center for Infectious Disease"/>
            <person name="Wu L."/>
            <person name="Ma J."/>
        </authorList>
    </citation>
    <scope>NUCLEOTIDE SEQUENCE [LARGE SCALE GENOMIC DNA]</scope>
    <source>
        <strain evidence="6">CGMCC 1.7656</strain>
    </source>
</reference>
<evidence type="ECO:0000256" key="4">
    <source>
        <dbReference type="RuleBase" id="RU000499"/>
    </source>
</evidence>
<keyword evidence="3 4" id="KW-0560">Oxidoreductase</keyword>
<dbReference type="PROSITE" id="PS51355">
    <property type="entry name" value="GLUTATHIONE_PEROXID_3"/>
    <property type="match status" value="1"/>
</dbReference>
<dbReference type="PANTHER" id="PTHR11592">
    <property type="entry name" value="GLUTATHIONE PEROXIDASE"/>
    <property type="match status" value="1"/>
</dbReference>
<dbReference type="EMBL" id="BMLV01000001">
    <property type="protein sequence ID" value="GGP01556.1"/>
    <property type="molecule type" value="Genomic_DNA"/>
</dbReference>
<evidence type="ECO:0000313" key="6">
    <source>
        <dbReference type="Proteomes" id="UP000620064"/>
    </source>
</evidence>
<name>A0ABQ2NH48_9FLAO</name>
<comment type="caution">
    <text evidence="5">The sequence shown here is derived from an EMBL/GenBank/DDBJ whole genome shotgun (WGS) entry which is preliminary data.</text>
</comment>
<keyword evidence="2 4" id="KW-0575">Peroxidase</keyword>
<comment type="similarity">
    <text evidence="1 4">Belongs to the glutathione peroxidase family.</text>
</comment>
<dbReference type="GO" id="GO:0004601">
    <property type="term" value="F:peroxidase activity"/>
    <property type="evidence" value="ECO:0007669"/>
    <property type="project" value="UniProtKB-KW"/>
</dbReference>
<dbReference type="CDD" id="cd00340">
    <property type="entry name" value="GSH_Peroxidase"/>
    <property type="match status" value="1"/>
</dbReference>
<dbReference type="Pfam" id="PF00255">
    <property type="entry name" value="GSHPx"/>
    <property type="match status" value="1"/>
</dbReference>
<sequence>MNICLTFEKNSFMKSYKYLFILMFSFFGLFSSKAQTPKSIHSFKVESLDGKTIDFSKFKGKKILIVNTASECGFTPQYEDLEKLYEMYKNKLVVVGFPANNFGGQEPGSNQEIATFCKKNYGVTFPMAAKVSVKGNDTAPIFKFLTDKKLNGVKNTTILWNFTKFLLNEKGELIDTFISTTKPTSDSITKYLK</sequence>
<evidence type="ECO:0000256" key="2">
    <source>
        <dbReference type="ARBA" id="ARBA00022559"/>
    </source>
</evidence>
<dbReference type="InterPro" id="IPR029759">
    <property type="entry name" value="GPX_AS"/>
</dbReference>
<keyword evidence="6" id="KW-1185">Reference proteome</keyword>
<dbReference type="InterPro" id="IPR000889">
    <property type="entry name" value="Glutathione_peroxidase"/>
</dbReference>
<accession>A0ABQ2NH48</accession>
<dbReference type="PRINTS" id="PR01011">
    <property type="entry name" value="GLUTPROXDASE"/>
</dbReference>
<proteinExistence type="inferred from homology"/>
<organism evidence="5 6">
    <name type="scientific">Cloacibacterium rupense</name>
    <dbReference type="NCBI Taxonomy" id="517423"/>
    <lineage>
        <taxon>Bacteria</taxon>
        <taxon>Pseudomonadati</taxon>
        <taxon>Bacteroidota</taxon>
        <taxon>Flavobacteriia</taxon>
        <taxon>Flavobacteriales</taxon>
        <taxon>Weeksellaceae</taxon>
    </lineage>
</organism>
<dbReference type="SUPFAM" id="SSF52833">
    <property type="entry name" value="Thioredoxin-like"/>
    <property type="match status" value="1"/>
</dbReference>
<evidence type="ECO:0000256" key="1">
    <source>
        <dbReference type="ARBA" id="ARBA00006926"/>
    </source>
</evidence>
<protein>
    <recommendedName>
        <fullName evidence="4">Glutathione peroxidase</fullName>
    </recommendedName>
</protein>